<keyword evidence="2" id="KW-1185">Reference proteome</keyword>
<gene>
    <name evidence="1" type="primary">A06p037680.1_BraROA</name>
    <name evidence="1" type="ORF">IGI04_023941</name>
</gene>
<accession>A0ABQ7M5A1</accession>
<dbReference type="SUPFAM" id="SSF50249">
    <property type="entry name" value="Nucleic acid-binding proteins"/>
    <property type="match status" value="1"/>
</dbReference>
<dbReference type="Gene3D" id="2.40.50.140">
    <property type="entry name" value="Nucleic acid-binding proteins"/>
    <property type="match status" value="1"/>
</dbReference>
<organism evidence="1 2">
    <name type="scientific">Brassica rapa subsp. trilocularis</name>
    <dbReference type="NCBI Taxonomy" id="1813537"/>
    <lineage>
        <taxon>Eukaryota</taxon>
        <taxon>Viridiplantae</taxon>
        <taxon>Streptophyta</taxon>
        <taxon>Embryophyta</taxon>
        <taxon>Tracheophyta</taxon>
        <taxon>Spermatophyta</taxon>
        <taxon>Magnoliopsida</taxon>
        <taxon>eudicotyledons</taxon>
        <taxon>Gunneridae</taxon>
        <taxon>Pentapetalae</taxon>
        <taxon>rosids</taxon>
        <taxon>malvids</taxon>
        <taxon>Brassicales</taxon>
        <taxon>Brassicaceae</taxon>
        <taxon>Brassiceae</taxon>
        <taxon>Brassica</taxon>
    </lineage>
</organism>
<sequence length="192" mass="21155">MAMVAFTGVSKLKQFSASGGLTVEMVLLDDNELPMALTGLDPVNFHAILDGSLKPDNLVGQIVEVSHMDVISVNGKETPKISLDNERLPVVLWGKFASDVNEAITRGEDSIICVLRFSKIKVWKDDQSVYNADNVFDLSLNPDMQETMSRVRVSIARLWKQFSAAGGLTIEMVLIDSSVSFNNLIYVKCIMV</sequence>
<reference evidence="1 2" key="1">
    <citation type="submission" date="2021-03" db="EMBL/GenBank/DDBJ databases">
        <authorList>
            <person name="King G.J."/>
            <person name="Bancroft I."/>
            <person name="Baten A."/>
            <person name="Bloomfield J."/>
            <person name="Borpatragohain P."/>
            <person name="He Z."/>
            <person name="Irish N."/>
            <person name="Irwin J."/>
            <person name="Liu K."/>
            <person name="Mauleon R.P."/>
            <person name="Moore J."/>
            <person name="Morris R."/>
            <person name="Ostergaard L."/>
            <person name="Wang B."/>
            <person name="Wells R."/>
        </authorList>
    </citation>
    <scope>NUCLEOTIDE SEQUENCE [LARGE SCALE GENOMIC DNA]</scope>
    <source>
        <strain evidence="1">R-o-18</strain>
        <tissue evidence="1">Leaf</tissue>
    </source>
</reference>
<dbReference type="CDD" id="cd04481">
    <property type="entry name" value="RPA1_DBD_B_like"/>
    <property type="match status" value="1"/>
</dbReference>
<dbReference type="InterPro" id="IPR012340">
    <property type="entry name" value="NA-bd_OB-fold"/>
</dbReference>
<evidence type="ECO:0000313" key="2">
    <source>
        <dbReference type="Proteomes" id="UP000823674"/>
    </source>
</evidence>
<protein>
    <recommendedName>
        <fullName evidence="3">Replication protein A OB domain-containing protein</fullName>
    </recommendedName>
</protein>
<comment type="caution">
    <text evidence="1">The sequence shown here is derived from an EMBL/GenBank/DDBJ whole genome shotgun (WGS) entry which is preliminary data.</text>
</comment>
<evidence type="ECO:0008006" key="3">
    <source>
        <dbReference type="Google" id="ProtNLM"/>
    </source>
</evidence>
<dbReference type="Proteomes" id="UP000823674">
    <property type="component" value="Chromosome A06"/>
</dbReference>
<dbReference type="EMBL" id="JADBGQ010000006">
    <property type="protein sequence ID" value="KAG5393978.1"/>
    <property type="molecule type" value="Genomic_DNA"/>
</dbReference>
<proteinExistence type="predicted"/>
<evidence type="ECO:0000313" key="1">
    <source>
        <dbReference type="EMBL" id="KAG5393978.1"/>
    </source>
</evidence>
<name>A0ABQ7M5A1_BRACM</name>